<comment type="caution">
    <text evidence="1">The sequence shown here is derived from an EMBL/GenBank/DDBJ whole genome shotgun (WGS) entry which is preliminary data.</text>
</comment>
<organism evidence="1 2">
    <name type="scientific">Meganyctiphanes norvegica</name>
    <name type="common">Northern krill</name>
    <name type="synonym">Thysanopoda norvegica</name>
    <dbReference type="NCBI Taxonomy" id="48144"/>
    <lineage>
        <taxon>Eukaryota</taxon>
        <taxon>Metazoa</taxon>
        <taxon>Ecdysozoa</taxon>
        <taxon>Arthropoda</taxon>
        <taxon>Crustacea</taxon>
        <taxon>Multicrustacea</taxon>
        <taxon>Malacostraca</taxon>
        <taxon>Eumalacostraca</taxon>
        <taxon>Eucarida</taxon>
        <taxon>Euphausiacea</taxon>
        <taxon>Euphausiidae</taxon>
        <taxon>Meganyctiphanes</taxon>
    </lineage>
</organism>
<protein>
    <submittedName>
        <fullName evidence="1">Uncharacterized protein</fullName>
    </submittedName>
</protein>
<gene>
    <name evidence="1" type="ORF">MNOR_LOCUS38870</name>
</gene>
<sequence>MMVYKEDPEYMPFDESFSWPDHECSSLRNVNEGGLKEHSMLKDEYLCKLAGSSVDTDNFCKLAQSSDDTDYAQFSNTNPLKNMSKCENVRDNVISFSDTFQKEIRVSNDLDSSNKSLFYTDKNSSISVNNGSNISSNCSNRSLLDINFDGSSNISTSDASTNSPEASSLKVIRKKMSLMYKKKQRQCDFQKILANAHNSKENIKNIKIPKQLGVIEDKLKVNTNFMSENMPNAGDSKCIVNDDKKKLLKNHNLKENIKNIKIPKQLGVMEDKLKVNTNFMSENMPNGVNFKCNFNDDKKKVLANDNVIQTTNNISIEAVRTNTLSQVNLSKHIETITSTNSIPNEESLLVASYNYSLPYMPMFQDNHFLNDMSSNMLPSNYIIYHQYLNTIYVNSPSIIPHMNYMQGFPMFYCPAPIFPMLSSSEKHFK</sequence>
<dbReference type="AlphaFoldDB" id="A0AAV2SKY1"/>
<evidence type="ECO:0000313" key="1">
    <source>
        <dbReference type="EMBL" id="CAL4218198.1"/>
    </source>
</evidence>
<feature type="non-terminal residue" evidence="1">
    <location>
        <position position="429"/>
    </location>
</feature>
<reference evidence="1 2" key="1">
    <citation type="submission" date="2024-05" db="EMBL/GenBank/DDBJ databases">
        <authorList>
            <person name="Wallberg A."/>
        </authorList>
    </citation>
    <scope>NUCLEOTIDE SEQUENCE [LARGE SCALE GENOMIC DNA]</scope>
</reference>
<evidence type="ECO:0000313" key="2">
    <source>
        <dbReference type="Proteomes" id="UP001497623"/>
    </source>
</evidence>
<keyword evidence="2" id="KW-1185">Reference proteome</keyword>
<accession>A0AAV2SKY1</accession>
<name>A0AAV2SKY1_MEGNR</name>
<dbReference type="EMBL" id="CAXKWB010093361">
    <property type="protein sequence ID" value="CAL4218198.1"/>
    <property type="molecule type" value="Genomic_DNA"/>
</dbReference>
<dbReference type="Proteomes" id="UP001497623">
    <property type="component" value="Unassembled WGS sequence"/>
</dbReference>
<proteinExistence type="predicted"/>